<evidence type="ECO:0000256" key="1">
    <source>
        <dbReference type="ARBA" id="ARBA00009437"/>
    </source>
</evidence>
<dbReference type="Pfam" id="PF03466">
    <property type="entry name" value="LysR_substrate"/>
    <property type="match status" value="1"/>
</dbReference>
<reference evidence="6 7" key="1">
    <citation type="submission" date="2010-10" db="EMBL/GenBank/DDBJ databases">
        <authorList>
            <person name="Durkin A.S."/>
            <person name="Madupu R."/>
            <person name="Torralba M."/>
            <person name="Gillis M."/>
            <person name="Methe B."/>
            <person name="Sutton G."/>
            <person name="Nelson K.E."/>
        </authorList>
    </citation>
    <scope>NUCLEOTIDE SEQUENCE [LARGE SCALE GENOMIC DNA]</scope>
    <source>
        <strain evidence="6 7">ACS-139-V-Col8</strain>
    </source>
</reference>
<keyword evidence="2" id="KW-0805">Transcription regulation</keyword>
<dbReference type="Gene3D" id="1.10.10.10">
    <property type="entry name" value="Winged helix-like DNA-binding domain superfamily/Winged helix DNA-binding domain"/>
    <property type="match status" value="1"/>
</dbReference>
<accession>E4KQS9</accession>
<name>E4KQS9_9LACT</name>
<dbReference type="eggNOG" id="COG0583">
    <property type="taxonomic scope" value="Bacteria"/>
</dbReference>
<keyword evidence="3" id="KW-0238">DNA-binding</keyword>
<dbReference type="InterPro" id="IPR036388">
    <property type="entry name" value="WH-like_DNA-bd_sf"/>
</dbReference>
<organism evidence="6 7">
    <name type="scientific">Eremococcus coleocola ACS-139-V-Col8</name>
    <dbReference type="NCBI Taxonomy" id="908337"/>
    <lineage>
        <taxon>Bacteria</taxon>
        <taxon>Bacillati</taxon>
        <taxon>Bacillota</taxon>
        <taxon>Bacilli</taxon>
        <taxon>Lactobacillales</taxon>
        <taxon>Aerococcaceae</taxon>
        <taxon>Eremococcus</taxon>
    </lineage>
</organism>
<dbReference type="InterPro" id="IPR036390">
    <property type="entry name" value="WH_DNA-bd_sf"/>
</dbReference>
<dbReference type="Proteomes" id="UP000005990">
    <property type="component" value="Unassembled WGS sequence"/>
</dbReference>
<comment type="caution">
    <text evidence="6">The sequence shown here is derived from an EMBL/GenBank/DDBJ whole genome shotgun (WGS) entry which is preliminary data.</text>
</comment>
<dbReference type="InterPro" id="IPR050950">
    <property type="entry name" value="HTH-type_LysR_regulators"/>
</dbReference>
<evidence type="ECO:0000256" key="3">
    <source>
        <dbReference type="ARBA" id="ARBA00023125"/>
    </source>
</evidence>
<dbReference type="PANTHER" id="PTHR30419">
    <property type="entry name" value="HTH-TYPE TRANSCRIPTIONAL REGULATOR YBHD"/>
    <property type="match status" value="1"/>
</dbReference>
<feature type="domain" description="HTH lysR-type" evidence="5">
    <location>
        <begin position="1"/>
        <end position="60"/>
    </location>
</feature>
<dbReference type="STRING" id="908337.HMPREF9257_0639"/>
<proteinExistence type="inferred from homology"/>
<dbReference type="Pfam" id="PF00126">
    <property type="entry name" value="HTH_1"/>
    <property type="match status" value="1"/>
</dbReference>
<dbReference type="PROSITE" id="PS50931">
    <property type="entry name" value="HTH_LYSR"/>
    <property type="match status" value="1"/>
</dbReference>
<comment type="similarity">
    <text evidence="1">Belongs to the LysR transcriptional regulatory family.</text>
</comment>
<dbReference type="SUPFAM" id="SSF46785">
    <property type="entry name" value="Winged helix' DNA-binding domain"/>
    <property type="match status" value="1"/>
</dbReference>
<keyword evidence="7" id="KW-1185">Reference proteome</keyword>
<evidence type="ECO:0000313" key="7">
    <source>
        <dbReference type="Proteomes" id="UP000005990"/>
    </source>
</evidence>
<dbReference type="GO" id="GO:0003700">
    <property type="term" value="F:DNA-binding transcription factor activity"/>
    <property type="evidence" value="ECO:0007669"/>
    <property type="project" value="InterPro"/>
</dbReference>
<dbReference type="Gene3D" id="3.40.190.290">
    <property type="match status" value="1"/>
</dbReference>
<gene>
    <name evidence="6" type="ORF">HMPREF9257_0639</name>
</gene>
<dbReference type="GO" id="GO:0003677">
    <property type="term" value="F:DNA binding"/>
    <property type="evidence" value="ECO:0007669"/>
    <property type="project" value="UniProtKB-KW"/>
</dbReference>
<dbReference type="GO" id="GO:0005829">
    <property type="term" value="C:cytosol"/>
    <property type="evidence" value="ECO:0007669"/>
    <property type="project" value="TreeGrafter"/>
</dbReference>
<dbReference type="RefSeq" id="WP_006418749.1">
    <property type="nucleotide sequence ID" value="NZ_AENN01000017.1"/>
</dbReference>
<protein>
    <submittedName>
        <fullName evidence="6">LysR substrate binding domain protein</fullName>
    </submittedName>
</protein>
<dbReference type="InterPro" id="IPR005119">
    <property type="entry name" value="LysR_subst-bd"/>
</dbReference>
<dbReference type="InterPro" id="IPR000847">
    <property type="entry name" value="LysR_HTH_N"/>
</dbReference>
<keyword evidence="4" id="KW-0804">Transcription</keyword>
<sequence>MNFNHLEYFVNIVDCQFNLSITANKLHISQPTLSKTIKQFEESENIEVFYKKGGRNVGLTPAGQILYERAKQIIQIHDTLLEELSNLSRYPSGKIRIGIPPLVLSVLFTTVISKLISSNPNIKFEIIEAGAFDLVNKIEKGGVDIAIILQPNRINHKYFYEVTLFEDILSVYVNKNHELAQSIHRPIQWKELDNLDIISFDQTFMIRRLLDNKLKEEIVHPNFINQSISWDFLVETVKTADCLTILPRTIERFMNTNDLIRINFADPLPWNVAMVFPKKSPYSLLEKYTIQSLQNFFFASNNIFPIETYRLIDYQNMPIILKNINKYK</sequence>
<evidence type="ECO:0000256" key="2">
    <source>
        <dbReference type="ARBA" id="ARBA00023015"/>
    </source>
</evidence>
<evidence type="ECO:0000259" key="5">
    <source>
        <dbReference type="PROSITE" id="PS50931"/>
    </source>
</evidence>
<dbReference type="AlphaFoldDB" id="E4KQS9"/>
<dbReference type="PANTHER" id="PTHR30419:SF8">
    <property type="entry name" value="NITROGEN ASSIMILATION TRANSCRIPTIONAL ACTIVATOR-RELATED"/>
    <property type="match status" value="1"/>
</dbReference>
<dbReference type="EMBL" id="AENN01000017">
    <property type="protein sequence ID" value="EFR30589.1"/>
    <property type="molecule type" value="Genomic_DNA"/>
</dbReference>
<dbReference type="OrthoDB" id="9803735at2"/>
<evidence type="ECO:0000256" key="4">
    <source>
        <dbReference type="ARBA" id="ARBA00023163"/>
    </source>
</evidence>
<evidence type="ECO:0000313" key="6">
    <source>
        <dbReference type="EMBL" id="EFR30589.1"/>
    </source>
</evidence>
<dbReference type="SUPFAM" id="SSF53850">
    <property type="entry name" value="Periplasmic binding protein-like II"/>
    <property type="match status" value="1"/>
</dbReference>